<reference evidence="1" key="1">
    <citation type="submission" date="2015-10" db="EMBL/GenBank/DDBJ databases">
        <authorList>
            <person name="Gilbert D.G."/>
        </authorList>
    </citation>
    <scope>NUCLEOTIDE SEQUENCE</scope>
</reference>
<organism evidence="1">
    <name type="scientific">hydrothermal vent metagenome</name>
    <dbReference type="NCBI Taxonomy" id="652676"/>
    <lineage>
        <taxon>unclassified sequences</taxon>
        <taxon>metagenomes</taxon>
        <taxon>ecological metagenomes</taxon>
    </lineage>
</organism>
<gene>
    <name evidence="1" type="ORF">MGWOODY_XGa2873</name>
</gene>
<proteinExistence type="predicted"/>
<protein>
    <submittedName>
        <fullName evidence="1">Uncharacterized protein</fullName>
    </submittedName>
</protein>
<dbReference type="AlphaFoldDB" id="A0A160TV59"/>
<name>A0A160TV59_9ZZZZ</name>
<sequence length="38" mass="4266">MVNNGNCVYFPENKRWYLRGTARHAGGIIPLDGQAQFA</sequence>
<dbReference type="EMBL" id="CZRL01000098">
    <property type="protein sequence ID" value="CUS53776.1"/>
    <property type="molecule type" value="Genomic_DNA"/>
</dbReference>
<evidence type="ECO:0000313" key="1">
    <source>
        <dbReference type="EMBL" id="CUS53776.1"/>
    </source>
</evidence>
<accession>A0A160TV59</accession>